<keyword evidence="3 6" id="KW-0812">Transmembrane</keyword>
<accession>A0A4Y3PCS6</accession>
<keyword evidence="9" id="KW-1185">Reference proteome</keyword>
<dbReference type="Pfam" id="PF09335">
    <property type="entry name" value="VTT_dom"/>
    <property type="match status" value="1"/>
</dbReference>
<dbReference type="STRING" id="54914.AV540_12010"/>
<sequence length="211" mass="23713">MKKWLLLFLYALIFAIGFVYRDVLLNWLSSDSPDLLPFMFLAAVFLGLFPVIPFGIFAGMMGAKFGPFWGTLINWTGSVGSAFLFFLFIRYGYQKAGRDYLTKSPRLALFTRAFEQNAFIAVLFARLIPIIPSPVINIYAGISAIPILSFALATAIGKIPTMLVFAFLGDQLFHNAQRSFWTLLCYAGFLGLAYLLYRVWQGRSKKVKAPS</sequence>
<name>A0A4Y3PCS6_BREPA</name>
<feature type="transmembrane region" description="Helical" evidence="6">
    <location>
        <begin position="180"/>
        <end position="200"/>
    </location>
</feature>
<keyword evidence="4 6" id="KW-1133">Transmembrane helix</keyword>
<reference evidence="8 9" key="1">
    <citation type="submission" date="2019-06" db="EMBL/GenBank/DDBJ databases">
        <title>Whole genome shotgun sequence of Brevibacillus parabrevis NBRC 12334.</title>
        <authorList>
            <person name="Hosoyama A."/>
            <person name="Uohara A."/>
            <person name="Ohji S."/>
            <person name="Ichikawa N."/>
        </authorList>
    </citation>
    <scope>NUCLEOTIDE SEQUENCE [LARGE SCALE GENOMIC DNA]</scope>
    <source>
        <strain evidence="8 9">NBRC 12334</strain>
    </source>
</reference>
<feature type="transmembrane region" description="Helical" evidence="6">
    <location>
        <begin position="118"/>
        <end position="140"/>
    </location>
</feature>
<keyword evidence="2 6" id="KW-1003">Cell membrane</keyword>
<feature type="transmembrane region" description="Helical" evidence="6">
    <location>
        <begin position="147"/>
        <end position="168"/>
    </location>
</feature>
<evidence type="ECO:0000256" key="1">
    <source>
        <dbReference type="ARBA" id="ARBA00004651"/>
    </source>
</evidence>
<gene>
    <name evidence="8" type="primary">yqeD</name>
    <name evidence="8" type="ORF">BPA01_19200</name>
</gene>
<dbReference type="Proteomes" id="UP000316882">
    <property type="component" value="Unassembled WGS sequence"/>
</dbReference>
<feature type="transmembrane region" description="Helical" evidence="6">
    <location>
        <begin position="72"/>
        <end position="93"/>
    </location>
</feature>
<feature type="domain" description="VTT" evidence="7">
    <location>
        <begin position="52"/>
        <end position="171"/>
    </location>
</feature>
<evidence type="ECO:0000256" key="5">
    <source>
        <dbReference type="ARBA" id="ARBA00023136"/>
    </source>
</evidence>
<dbReference type="InterPro" id="IPR015414">
    <property type="entry name" value="TMEM64"/>
</dbReference>
<dbReference type="EMBL" id="BJMH01000007">
    <property type="protein sequence ID" value="GEB32340.1"/>
    <property type="molecule type" value="Genomic_DNA"/>
</dbReference>
<evidence type="ECO:0000256" key="3">
    <source>
        <dbReference type="ARBA" id="ARBA00022692"/>
    </source>
</evidence>
<dbReference type="GO" id="GO:0005886">
    <property type="term" value="C:plasma membrane"/>
    <property type="evidence" value="ECO:0007669"/>
    <property type="project" value="UniProtKB-SubCell"/>
</dbReference>
<comment type="caution">
    <text evidence="8">The sequence shown here is derived from an EMBL/GenBank/DDBJ whole genome shotgun (WGS) entry which is preliminary data.</text>
</comment>
<evidence type="ECO:0000256" key="6">
    <source>
        <dbReference type="RuleBase" id="RU366058"/>
    </source>
</evidence>
<proteinExistence type="inferred from homology"/>
<feature type="transmembrane region" description="Helical" evidence="6">
    <location>
        <begin position="37"/>
        <end position="60"/>
    </location>
</feature>
<dbReference type="PANTHER" id="PTHR12677">
    <property type="entry name" value="GOLGI APPARATUS MEMBRANE PROTEIN TVP38-RELATED"/>
    <property type="match status" value="1"/>
</dbReference>
<protein>
    <recommendedName>
        <fullName evidence="6">TVP38/TMEM64 family membrane protein</fullName>
    </recommendedName>
</protein>
<dbReference type="AlphaFoldDB" id="A0A4Y3PCS6"/>
<organism evidence="8 9">
    <name type="scientific">Brevibacillus parabrevis</name>
    <dbReference type="NCBI Taxonomy" id="54914"/>
    <lineage>
        <taxon>Bacteria</taxon>
        <taxon>Bacillati</taxon>
        <taxon>Bacillota</taxon>
        <taxon>Bacilli</taxon>
        <taxon>Bacillales</taxon>
        <taxon>Paenibacillaceae</taxon>
        <taxon>Brevibacillus</taxon>
    </lineage>
</organism>
<evidence type="ECO:0000313" key="8">
    <source>
        <dbReference type="EMBL" id="GEB32340.1"/>
    </source>
</evidence>
<dbReference type="InterPro" id="IPR032816">
    <property type="entry name" value="VTT_dom"/>
</dbReference>
<evidence type="ECO:0000256" key="2">
    <source>
        <dbReference type="ARBA" id="ARBA00022475"/>
    </source>
</evidence>
<evidence type="ECO:0000313" key="9">
    <source>
        <dbReference type="Proteomes" id="UP000316882"/>
    </source>
</evidence>
<evidence type="ECO:0000259" key="7">
    <source>
        <dbReference type="Pfam" id="PF09335"/>
    </source>
</evidence>
<evidence type="ECO:0000256" key="4">
    <source>
        <dbReference type="ARBA" id="ARBA00022989"/>
    </source>
</evidence>
<comment type="similarity">
    <text evidence="6">Belongs to the TVP38/TMEM64 family.</text>
</comment>
<dbReference type="PANTHER" id="PTHR12677:SF59">
    <property type="entry name" value="GOLGI APPARATUS MEMBRANE PROTEIN TVP38-RELATED"/>
    <property type="match status" value="1"/>
</dbReference>
<dbReference type="RefSeq" id="WP_167470248.1">
    <property type="nucleotide sequence ID" value="NZ_BJMH01000007.1"/>
</dbReference>
<keyword evidence="5 6" id="KW-0472">Membrane</keyword>
<comment type="subcellular location">
    <subcellularLocation>
        <location evidence="1 6">Cell membrane</location>
        <topology evidence="1 6">Multi-pass membrane protein</topology>
    </subcellularLocation>
</comment>